<gene>
    <name evidence="3" type="ORF">MGAL_10B045143</name>
</gene>
<feature type="region of interest" description="Disordered" evidence="1">
    <location>
        <begin position="21"/>
        <end position="63"/>
    </location>
</feature>
<organism evidence="3 4">
    <name type="scientific">Mytilus galloprovincialis</name>
    <name type="common">Mediterranean mussel</name>
    <dbReference type="NCBI Taxonomy" id="29158"/>
    <lineage>
        <taxon>Eukaryota</taxon>
        <taxon>Metazoa</taxon>
        <taxon>Spiralia</taxon>
        <taxon>Lophotrochozoa</taxon>
        <taxon>Mollusca</taxon>
        <taxon>Bivalvia</taxon>
        <taxon>Autobranchia</taxon>
        <taxon>Pteriomorphia</taxon>
        <taxon>Mytilida</taxon>
        <taxon>Mytiloidea</taxon>
        <taxon>Mytilidae</taxon>
        <taxon>Mytilinae</taxon>
        <taxon>Mytilus</taxon>
    </lineage>
</organism>
<evidence type="ECO:0000313" key="3">
    <source>
        <dbReference type="EMBL" id="VDI20403.1"/>
    </source>
</evidence>
<accession>A0A8B6DHX2</accession>
<name>A0A8B6DHX2_MYTGA</name>
<evidence type="ECO:0000256" key="2">
    <source>
        <dbReference type="SAM" id="SignalP"/>
    </source>
</evidence>
<keyword evidence="2" id="KW-0732">Signal</keyword>
<dbReference type="EMBL" id="UYJE01003581">
    <property type="protein sequence ID" value="VDI20403.1"/>
    <property type="molecule type" value="Genomic_DNA"/>
</dbReference>
<evidence type="ECO:0000313" key="4">
    <source>
        <dbReference type="Proteomes" id="UP000596742"/>
    </source>
</evidence>
<feature type="compositionally biased region" description="Basic and acidic residues" evidence="1">
    <location>
        <begin position="21"/>
        <end position="30"/>
    </location>
</feature>
<comment type="caution">
    <text evidence="3">The sequence shown here is derived from an EMBL/GenBank/DDBJ whole genome shotgun (WGS) entry which is preliminary data.</text>
</comment>
<reference evidence="3" key="1">
    <citation type="submission" date="2018-11" db="EMBL/GenBank/DDBJ databases">
        <authorList>
            <person name="Alioto T."/>
            <person name="Alioto T."/>
        </authorList>
    </citation>
    <scope>NUCLEOTIDE SEQUENCE</scope>
</reference>
<evidence type="ECO:0000256" key="1">
    <source>
        <dbReference type="SAM" id="MobiDB-lite"/>
    </source>
</evidence>
<sequence>MKISVTLSVLVVLLYTFKVDAHPHNSHEDDHDSQDEDHDSHEDHHHDHHQSYQECAKECQEHSQQQAGFNMEGCMQHCDEFHPDE</sequence>
<feature type="signal peptide" evidence="2">
    <location>
        <begin position="1"/>
        <end position="21"/>
    </location>
</feature>
<feature type="chain" id="PRO_5033068932" evidence="2">
    <location>
        <begin position="22"/>
        <end position="85"/>
    </location>
</feature>
<feature type="compositionally biased region" description="Basic and acidic residues" evidence="1">
    <location>
        <begin position="38"/>
        <end position="61"/>
    </location>
</feature>
<proteinExistence type="predicted"/>
<protein>
    <submittedName>
        <fullName evidence="3">Uncharacterized protein</fullName>
    </submittedName>
</protein>
<keyword evidence="4" id="KW-1185">Reference proteome</keyword>
<dbReference type="Proteomes" id="UP000596742">
    <property type="component" value="Unassembled WGS sequence"/>
</dbReference>
<dbReference type="AlphaFoldDB" id="A0A8B6DHX2"/>